<proteinExistence type="predicted"/>
<feature type="domain" description="Pyridoxamine 5'-phosphate oxidase N-terminal" evidence="2">
    <location>
        <begin position="15"/>
        <end position="147"/>
    </location>
</feature>
<dbReference type="EMBL" id="CAFBOL010000129">
    <property type="protein sequence ID" value="CAB5015205.1"/>
    <property type="molecule type" value="Genomic_DNA"/>
</dbReference>
<evidence type="ECO:0000313" key="5">
    <source>
        <dbReference type="EMBL" id="CAB4853207.1"/>
    </source>
</evidence>
<organism evidence="5">
    <name type="scientific">freshwater metagenome</name>
    <dbReference type="NCBI Taxonomy" id="449393"/>
    <lineage>
        <taxon>unclassified sequences</taxon>
        <taxon>metagenomes</taxon>
        <taxon>ecological metagenomes</taxon>
    </lineage>
</organism>
<evidence type="ECO:0000313" key="4">
    <source>
        <dbReference type="EMBL" id="CAB4736514.1"/>
    </source>
</evidence>
<dbReference type="EMBL" id="CAFBIY010000216">
    <property type="protein sequence ID" value="CAB4853207.1"/>
    <property type="molecule type" value="Genomic_DNA"/>
</dbReference>
<sequence>MAQEQKRGRAIAMTTGELDAFLTTEKTCRLATVDAKGQPHVSPVWFVWDGEHVWINSLTRSQRWTDAVRHPLVGLTVDAGTEYFELRGVEITGTIEAVGDIPRTDSGPDPLVQVAESGFGTKYGGGTYTPDGRHAWLKITPTKIASWDFRKLPS</sequence>
<dbReference type="SUPFAM" id="SSF50475">
    <property type="entry name" value="FMN-binding split barrel"/>
    <property type="match status" value="1"/>
</dbReference>
<evidence type="ECO:0000256" key="1">
    <source>
        <dbReference type="ARBA" id="ARBA00023002"/>
    </source>
</evidence>
<dbReference type="GO" id="GO:0005829">
    <property type="term" value="C:cytosol"/>
    <property type="evidence" value="ECO:0007669"/>
    <property type="project" value="TreeGrafter"/>
</dbReference>
<accession>A0A6J7C536</accession>
<dbReference type="Pfam" id="PF01243">
    <property type="entry name" value="PNPOx_N"/>
    <property type="match status" value="1"/>
</dbReference>
<dbReference type="AlphaFoldDB" id="A0A6J7C536"/>
<dbReference type="InterPro" id="IPR011576">
    <property type="entry name" value="Pyridox_Oxase_N"/>
</dbReference>
<evidence type="ECO:0000313" key="6">
    <source>
        <dbReference type="EMBL" id="CAB4960456.1"/>
    </source>
</evidence>
<dbReference type="Gene3D" id="2.30.110.10">
    <property type="entry name" value="Electron Transport, Fmn-binding Protein, Chain A"/>
    <property type="match status" value="1"/>
</dbReference>
<dbReference type="InterPro" id="IPR052019">
    <property type="entry name" value="F420H2_bilvrd_red/Heme_oxyg"/>
</dbReference>
<evidence type="ECO:0000313" key="7">
    <source>
        <dbReference type="EMBL" id="CAB5015205.1"/>
    </source>
</evidence>
<dbReference type="EMBL" id="CAESGF010000046">
    <property type="protein sequence ID" value="CAB4365760.1"/>
    <property type="molecule type" value="Genomic_DNA"/>
</dbReference>
<dbReference type="InterPro" id="IPR012349">
    <property type="entry name" value="Split_barrel_FMN-bd"/>
</dbReference>
<dbReference type="EMBL" id="CAFBMT010000047">
    <property type="protein sequence ID" value="CAB4960456.1"/>
    <property type="molecule type" value="Genomic_DNA"/>
</dbReference>
<reference evidence="5" key="1">
    <citation type="submission" date="2020-05" db="EMBL/GenBank/DDBJ databases">
        <authorList>
            <person name="Chiriac C."/>
            <person name="Salcher M."/>
            <person name="Ghai R."/>
            <person name="Kavagutti S V."/>
        </authorList>
    </citation>
    <scope>NUCLEOTIDE SEQUENCE</scope>
</reference>
<gene>
    <name evidence="4" type="ORF">UFOPK2656_02585</name>
    <name evidence="5" type="ORF">UFOPK3267_02732</name>
    <name evidence="6" type="ORF">UFOPK3651_03480</name>
    <name evidence="7" type="ORF">UFOPK3931_03030</name>
    <name evidence="3" type="ORF">UFOPK4189_03502</name>
</gene>
<keyword evidence="1" id="KW-0560">Oxidoreductase</keyword>
<name>A0A6J7C536_9ZZZZ</name>
<dbReference type="PANTHER" id="PTHR35176">
    <property type="entry name" value="HEME OXYGENASE HI_0854-RELATED"/>
    <property type="match status" value="1"/>
</dbReference>
<dbReference type="GO" id="GO:0070967">
    <property type="term" value="F:coenzyme F420 binding"/>
    <property type="evidence" value="ECO:0007669"/>
    <property type="project" value="TreeGrafter"/>
</dbReference>
<dbReference type="GO" id="GO:0016627">
    <property type="term" value="F:oxidoreductase activity, acting on the CH-CH group of donors"/>
    <property type="evidence" value="ECO:0007669"/>
    <property type="project" value="TreeGrafter"/>
</dbReference>
<evidence type="ECO:0000259" key="2">
    <source>
        <dbReference type="Pfam" id="PF01243"/>
    </source>
</evidence>
<protein>
    <submittedName>
        <fullName evidence="5">Unannotated protein</fullName>
    </submittedName>
</protein>
<evidence type="ECO:0000313" key="3">
    <source>
        <dbReference type="EMBL" id="CAB4365760.1"/>
    </source>
</evidence>
<dbReference type="EMBL" id="CAEZYF010000019">
    <property type="protein sequence ID" value="CAB4736514.1"/>
    <property type="molecule type" value="Genomic_DNA"/>
</dbReference>
<dbReference type="PANTHER" id="PTHR35176:SF6">
    <property type="entry name" value="HEME OXYGENASE HI_0854-RELATED"/>
    <property type="match status" value="1"/>
</dbReference>